<sequence>MTRSLEELIAAVGDGSRLPVAEMFYTVQGEGAHTGCAAYFVRLGGCDVRCPWCDARYTWEGTDAPLTAVTDVARQAAASGAPAVVITGGEPTLFPLEPLTGALAAAGLQVWMETSGTHLPDGRFDWICLSPKRHRPPLGEACRMADELKVVVGTEEDLAWAETCAGRVRPDCRLFLQPEWGRRTEAMALIVAYVKAHPRWRISLQTHKYMDIP</sequence>
<comment type="similarity">
    <text evidence="8">Belongs to the radical SAM superfamily. 7-carboxy-7-deazaguanine synthase family.</text>
</comment>
<feature type="binding site" evidence="8">
    <location>
        <begin position="27"/>
        <end position="29"/>
    </location>
    <ligand>
        <name>substrate</name>
    </ligand>
</feature>
<dbReference type="InterPro" id="IPR024924">
    <property type="entry name" value="7-CO-7-deazaguanine_synth-like"/>
</dbReference>
<evidence type="ECO:0000256" key="5">
    <source>
        <dbReference type="ARBA" id="ARBA00023004"/>
    </source>
</evidence>
<dbReference type="SFLD" id="SFLDS00029">
    <property type="entry name" value="Radical_SAM"/>
    <property type="match status" value="1"/>
</dbReference>
<feature type="binding site" evidence="8">
    <location>
        <position position="42"/>
    </location>
    <ligand>
        <name>substrate</name>
    </ligand>
</feature>
<dbReference type="EMBL" id="DXCC01000005">
    <property type="protein sequence ID" value="HIZ14716.1"/>
    <property type="molecule type" value="Genomic_DNA"/>
</dbReference>
<keyword evidence="2 8" id="KW-0949">S-adenosyl-L-methionine</keyword>
<keyword evidence="7 8" id="KW-0456">Lyase</keyword>
<dbReference type="Proteomes" id="UP000824014">
    <property type="component" value="Unassembled WGS sequence"/>
</dbReference>
<dbReference type="Pfam" id="PF04055">
    <property type="entry name" value="Radical_SAM"/>
    <property type="match status" value="1"/>
</dbReference>
<evidence type="ECO:0000313" key="10">
    <source>
        <dbReference type="EMBL" id="HIZ14716.1"/>
    </source>
</evidence>
<comment type="catalytic activity">
    <reaction evidence="8">
        <text>6-carboxy-5,6,7,8-tetrahydropterin + H(+) = 7-carboxy-7-carbaguanine + NH4(+)</text>
        <dbReference type="Rhea" id="RHEA:27974"/>
        <dbReference type="ChEBI" id="CHEBI:15378"/>
        <dbReference type="ChEBI" id="CHEBI:28938"/>
        <dbReference type="ChEBI" id="CHEBI:61032"/>
        <dbReference type="ChEBI" id="CHEBI:61036"/>
        <dbReference type="EC" id="4.3.99.3"/>
    </reaction>
</comment>
<reference evidence="10" key="1">
    <citation type="journal article" date="2021" name="PeerJ">
        <title>Extensive microbial diversity within the chicken gut microbiome revealed by metagenomics and culture.</title>
        <authorList>
            <person name="Gilroy R."/>
            <person name="Ravi A."/>
            <person name="Getino M."/>
            <person name="Pursley I."/>
            <person name="Horton D.L."/>
            <person name="Alikhan N.F."/>
            <person name="Baker D."/>
            <person name="Gharbi K."/>
            <person name="Hall N."/>
            <person name="Watson M."/>
            <person name="Adriaenssens E.M."/>
            <person name="Foster-Nyarko E."/>
            <person name="Jarju S."/>
            <person name="Secka A."/>
            <person name="Antonio M."/>
            <person name="Oren A."/>
            <person name="Chaudhuri R.R."/>
            <person name="La Ragione R."/>
            <person name="Hildebrand F."/>
            <person name="Pallen M.J."/>
        </authorList>
    </citation>
    <scope>NUCLEOTIDE SEQUENCE</scope>
    <source>
        <strain evidence="10">ChiHjej11B10-19426</strain>
    </source>
</reference>
<feature type="binding site" evidence="8">
    <location>
        <position position="87"/>
    </location>
    <ligand>
        <name>substrate</name>
    </ligand>
</feature>
<dbReference type="InterPro" id="IPR058240">
    <property type="entry name" value="rSAM_sf"/>
</dbReference>
<keyword evidence="6 8" id="KW-0411">Iron-sulfur</keyword>
<keyword evidence="1 8" id="KW-0004">4Fe-4S</keyword>
<comment type="pathway">
    <text evidence="8">Purine metabolism; 7-cyano-7-deazaguanine biosynthesis.</text>
</comment>
<comment type="caution">
    <text evidence="8">Lacks conserved residue(s) required for the propagation of feature annotation.</text>
</comment>
<evidence type="ECO:0000259" key="9">
    <source>
        <dbReference type="PROSITE" id="PS51918"/>
    </source>
</evidence>
<evidence type="ECO:0000256" key="4">
    <source>
        <dbReference type="ARBA" id="ARBA00022842"/>
    </source>
</evidence>
<proteinExistence type="inferred from homology"/>
<evidence type="ECO:0000256" key="8">
    <source>
        <dbReference type="HAMAP-Rule" id="MF_00917"/>
    </source>
</evidence>
<dbReference type="EC" id="4.3.99.3" evidence="8"/>
<dbReference type="HAMAP" id="MF_00917">
    <property type="entry name" value="QueE"/>
    <property type="match status" value="1"/>
</dbReference>
<name>A0A9D2IKZ2_9BACT</name>
<comment type="cofactor">
    <cofactor evidence="8">
        <name>S-adenosyl-L-methionine</name>
        <dbReference type="ChEBI" id="CHEBI:59789"/>
    </cofactor>
    <text evidence="8">Binds 1 S-adenosyl-L-methionine per subunit.</text>
</comment>
<dbReference type="PANTHER" id="PTHR42836">
    <property type="entry name" value="7-CARBOXY-7-DEAZAGUANINE SYNTHASE"/>
    <property type="match status" value="1"/>
</dbReference>
<dbReference type="GO" id="GO:0051539">
    <property type="term" value="F:4 iron, 4 sulfur cluster binding"/>
    <property type="evidence" value="ECO:0007669"/>
    <property type="project" value="UniProtKB-UniRule"/>
</dbReference>
<dbReference type="PIRSF" id="PIRSF000370">
    <property type="entry name" value="QueE"/>
    <property type="match status" value="1"/>
</dbReference>
<evidence type="ECO:0000256" key="6">
    <source>
        <dbReference type="ARBA" id="ARBA00023014"/>
    </source>
</evidence>
<evidence type="ECO:0000313" key="11">
    <source>
        <dbReference type="Proteomes" id="UP000824014"/>
    </source>
</evidence>
<feature type="binding site" evidence="8">
    <location>
        <position position="46"/>
    </location>
    <ligand>
        <name>[4Fe-4S] cluster</name>
        <dbReference type="ChEBI" id="CHEBI:49883"/>
        <note>4Fe-4S-S-AdoMet</note>
    </ligand>
</feature>
<dbReference type="AlphaFoldDB" id="A0A9D2IKZ2"/>
<dbReference type="SUPFAM" id="SSF102114">
    <property type="entry name" value="Radical SAM enzymes"/>
    <property type="match status" value="1"/>
</dbReference>
<dbReference type="GO" id="GO:0000287">
    <property type="term" value="F:magnesium ion binding"/>
    <property type="evidence" value="ECO:0007669"/>
    <property type="project" value="UniProtKB-UniRule"/>
</dbReference>
<dbReference type="GO" id="GO:0008616">
    <property type="term" value="P:tRNA queuosine(34) biosynthetic process"/>
    <property type="evidence" value="ECO:0007669"/>
    <property type="project" value="UniProtKB-UniRule"/>
</dbReference>
<feature type="binding site" evidence="8">
    <location>
        <position position="213"/>
    </location>
    <ligand>
        <name>substrate</name>
    </ligand>
</feature>
<comment type="subunit">
    <text evidence="8">Homodimer.</text>
</comment>
<evidence type="ECO:0000256" key="1">
    <source>
        <dbReference type="ARBA" id="ARBA00022485"/>
    </source>
</evidence>
<feature type="binding site" evidence="8">
    <location>
        <position position="89"/>
    </location>
    <ligand>
        <name>S-adenosyl-L-methionine</name>
        <dbReference type="ChEBI" id="CHEBI:59789"/>
    </ligand>
</feature>
<accession>A0A9D2IKZ2</accession>
<dbReference type="InterPro" id="IPR007197">
    <property type="entry name" value="rSAM"/>
</dbReference>
<feature type="domain" description="Radical SAM core" evidence="9">
    <location>
        <begin position="33"/>
        <end position="213"/>
    </location>
</feature>
<feature type="binding site" evidence="8">
    <location>
        <begin position="130"/>
        <end position="132"/>
    </location>
    <ligand>
        <name>S-adenosyl-L-methionine</name>
        <dbReference type="ChEBI" id="CHEBI:59789"/>
    </ligand>
</feature>
<dbReference type="Gene3D" id="3.20.20.70">
    <property type="entry name" value="Aldolase class I"/>
    <property type="match status" value="1"/>
</dbReference>
<reference evidence="10" key="2">
    <citation type="submission" date="2021-04" db="EMBL/GenBank/DDBJ databases">
        <authorList>
            <person name="Gilroy R."/>
        </authorList>
    </citation>
    <scope>NUCLEOTIDE SEQUENCE</scope>
    <source>
        <strain evidence="10">ChiHjej11B10-19426</strain>
    </source>
</reference>
<comment type="caution">
    <text evidence="10">The sequence shown here is derived from an EMBL/GenBank/DDBJ whole genome shotgun (WGS) entry which is preliminary data.</text>
</comment>
<evidence type="ECO:0000256" key="2">
    <source>
        <dbReference type="ARBA" id="ARBA00022691"/>
    </source>
</evidence>
<dbReference type="PROSITE" id="PS51918">
    <property type="entry name" value="RADICAL_SAM"/>
    <property type="match status" value="1"/>
</dbReference>
<feature type="binding site" evidence="8">
    <location>
        <begin position="52"/>
        <end position="54"/>
    </location>
    <ligand>
        <name>S-adenosyl-L-methionine</name>
        <dbReference type="ChEBI" id="CHEBI:59789"/>
    </ligand>
</feature>
<dbReference type="InterPro" id="IPR013785">
    <property type="entry name" value="Aldolase_TIM"/>
</dbReference>
<gene>
    <name evidence="8" type="primary">queE</name>
    <name evidence="10" type="ORF">H9816_02205</name>
</gene>
<evidence type="ECO:0000256" key="7">
    <source>
        <dbReference type="ARBA" id="ARBA00023239"/>
    </source>
</evidence>
<keyword evidence="5 8" id="KW-0408">Iron</keyword>
<comment type="function">
    <text evidence="8">Catalyzes the complex heterocyclic radical-mediated conversion of 6-carboxy-5,6,7,8-tetrahydropterin (CPH4) to 7-carboxy-7-deazaguanine (CDG), a step common to the biosynthetic pathways of all 7-deazapurine-containing compounds.</text>
</comment>
<dbReference type="GO" id="GO:1904047">
    <property type="term" value="F:S-adenosyl-L-methionine binding"/>
    <property type="evidence" value="ECO:0007669"/>
    <property type="project" value="UniProtKB-UniRule"/>
</dbReference>
<feature type="binding site" evidence="8">
    <location>
        <position position="53"/>
    </location>
    <ligand>
        <name>[4Fe-4S] cluster</name>
        <dbReference type="ChEBI" id="CHEBI:49883"/>
        <note>4Fe-4S-S-AdoMet</note>
    </ligand>
</feature>
<feature type="binding site" evidence="8">
    <location>
        <position position="50"/>
    </location>
    <ligand>
        <name>[4Fe-4S] cluster</name>
        <dbReference type="ChEBI" id="CHEBI:49883"/>
        <note>4Fe-4S-S-AdoMet</note>
    </ligand>
</feature>
<keyword evidence="4 8" id="KW-0460">Magnesium</keyword>
<comment type="cofactor">
    <cofactor evidence="8">
        <name>Mg(2+)</name>
        <dbReference type="ChEBI" id="CHEBI:18420"/>
    </cofactor>
</comment>
<organism evidence="10 11">
    <name type="scientific">Candidatus Tidjanibacter faecipullorum</name>
    <dbReference type="NCBI Taxonomy" id="2838766"/>
    <lineage>
        <taxon>Bacteria</taxon>
        <taxon>Pseudomonadati</taxon>
        <taxon>Bacteroidota</taxon>
        <taxon>Bacteroidia</taxon>
        <taxon>Bacteroidales</taxon>
        <taxon>Rikenellaceae</taxon>
        <taxon>Tidjanibacter</taxon>
    </lineage>
</organism>
<keyword evidence="8" id="KW-0671">Queuosine biosynthesis</keyword>
<protein>
    <recommendedName>
        <fullName evidence="8">7-carboxy-7-deazaguanine synthase</fullName>
        <shortName evidence="8">CDG synthase</shortName>
        <ecNumber evidence="8">4.3.99.3</ecNumber>
    </recommendedName>
    <alternativeName>
        <fullName evidence="8">Queuosine biosynthesis protein QueE</fullName>
    </alternativeName>
</protein>
<keyword evidence="3 8" id="KW-0479">Metal-binding</keyword>
<dbReference type="GO" id="GO:0016840">
    <property type="term" value="F:carbon-nitrogen lyase activity"/>
    <property type="evidence" value="ECO:0007669"/>
    <property type="project" value="UniProtKB-UniRule"/>
</dbReference>
<comment type="cofactor">
    <cofactor evidence="8">
        <name>[4Fe-4S] cluster</name>
        <dbReference type="ChEBI" id="CHEBI:49883"/>
    </cofactor>
    <text evidence="8">Binds 1 [4Fe-4S] cluster. The cluster is coordinated with 3 cysteines and an exchangeable S-adenosyl-L-methionine.</text>
</comment>
<evidence type="ECO:0000256" key="3">
    <source>
        <dbReference type="ARBA" id="ARBA00022723"/>
    </source>
</evidence>
<dbReference type="PANTHER" id="PTHR42836:SF1">
    <property type="entry name" value="7-CARBOXY-7-DEAZAGUANINE SYNTHASE"/>
    <property type="match status" value="1"/>
</dbReference>